<feature type="domain" description="Stage IV sporulation protein A middle" evidence="2">
    <location>
        <begin position="3"/>
        <end position="180"/>
    </location>
</feature>
<evidence type="ECO:0000313" key="5">
    <source>
        <dbReference type="Proteomes" id="UP001652338"/>
    </source>
</evidence>
<sequence length="255" mass="29457">MYQIECYIPKWMETLPQDHEMKQTMIQILQEEMKNTSEENWTERIESRLKSLPFVKTVVREEAGTEEDTILRFQIGVKEEEYYGMLSELSGIPIEGEYQLISLIRELSGLKKEYESVQNALKNVRETGYGVILPGREEIQWEEPVMTHTGSRYGVKMKATSPTIHLIRAEIDTEISPIVGTEGQAEDLIRYIREGAEESEGIWEINVFGKTVEQLMQEGMQTKLNQFSEESQNKIRKVIGRVLDESKNGMICVII</sequence>
<name>A0ABT2SH41_9FIRM</name>
<dbReference type="InterPro" id="IPR046841">
    <property type="entry name" value="SpoIVA_middle"/>
</dbReference>
<dbReference type="EMBL" id="JAOQKE010000001">
    <property type="protein sequence ID" value="MCU6723817.1"/>
    <property type="molecule type" value="Genomic_DNA"/>
</dbReference>
<gene>
    <name evidence="4" type="ORF">OCV47_00345</name>
</gene>
<dbReference type="Pfam" id="PF20438">
    <property type="entry name" value="SpoIVA_middle"/>
    <property type="match status" value="1"/>
</dbReference>
<organism evidence="4 5">
    <name type="scientific">Muricoprocola aceti</name>
    <dbReference type="NCBI Taxonomy" id="2981772"/>
    <lineage>
        <taxon>Bacteria</taxon>
        <taxon>Bacillati</taxon>
        <taxon>Bacillota</taxon>
        <taxon>Clostridia</taxon>
        <taxon>Lachnospirales</taxon>
        <taxon>Lachnospiraceae</taxon>
        <taxon>Muricoprocola</taxon>
    </lineage>
</organism>
<dbReference type="Proteomes" id="UP001652338">
    <property type="component" value="Unassembled WGS sequence"/>
</dbReference>
<dbReference type="InterPro" id="IPR046840">
    <property type="entry name" value="SpoIVA_C"/>
</dbReference>
<evidence type="ECO:0000313" key="4">
    <source>
        <dbReference type="EMBL" id="MCU6723817.1"/>
    </source>
</evidence>
<evidence type="ECO:0000259" key="2">
    <source>
        <dbReference type="Pfam" id="PF20438"/>
    </source>
</evidence>
<proteinExistence type="predicted"/>
<evidence type="ECO:0000259" key="3">
    <source>
        <dbReference type="Pfam" id="PF20439"/>
    </source>
</evidence>
<feature type="coiled-coil region" evidence="1">
    <location>
        <begin position="100"/>
        <end position="127"/>
    </location>
</feature>
<dbReference type="Pfam" id="PF20439">
    <property type="entry name" value="SpoIVA_C"/>
    <property type="match status" value="1"/>
</dbReference>
<accession>A0ABT2SH41</accession>
<reference evidence="4 5" key="1">
    <citation type="journal article" date="2021" name="ISME Commun">
        <title>Automated analysis of genomic sequences facilitates high-throughput and comprehensive description of bacteria.</title>
        <authorList>
            <person name="Hitch T.C.A."/>
        </authorList>
    </citation>
    <scope>NUCLEOTIDE SEQUENCE [LARGE SCALE GENOMIC DNA]</scope>
    <source>
        <strain evidence="4 5">Sanger_29</strain>
    </source>
</reference>
<keyword evidence="1" id="KW-0175">Coiled coil</keyword>
<protein>
    <submittedName>
        <fullName evidence="4">Stage IV sporulation protein A</fullName>
    </submittedName>
</protein>
<evidence type="ECO:0000256" key="1">
    <source>
        <dbReference type="SAM" id="Coils"/>
    </source>
</evidence>
<feature type="domain" description="Sporulation stage IV protein A C-terminal" evidence="3">
    <location>
        <begin position="181"/>
        <end position="255"/>
    </location>
</feature>
<comment type="caution">
    <text evidence="4">The sequence shown here is derived from an EMBL/GenBank/DDBJ whole genome shotgun (WGS) entry which is preliminary data.</text>
</comment>
<dbReference type="RefSeq" id="WP_117448703.1">
    <property type="nucleotide sequence ID" value="NZ_JAOQKE010000001.1"/>
</dbReference>
<keyword evidence="5" id="KW-1185">Reference proteome</keyword>